<evidence type="ECO:0000313" key="4">
    <source>
        <dbReference type="EMBL" id="KRG05265.1"/>
    </source>
</evidence>
<dbReference type="Proteomes" id="UP000009192">
    <property type="component" value="Unassembled WGS sequence"/>
</dbReference>
<dbReference type="InterPro" id="IPR036056">
    <property type="entry name" value="Fibrinogen-like_C"/>
</dbReference>
<keyword evidence="5" id="KW-1185">Reference proteome</keyword>
<dbReference type="PANTHER" id="PTHR19143:SF327">
    <property type="entry name" value="FI21813P1-RELATED"/>
    <property type="match status" value="1"/>
</dbReference>
<organism evidence="4 5">
    <name type="scientific">Drosophila mojavensis</name>
    <name type="common">Fruit fly</name>
    <dbReference type="NCBI Taxonomy" id="7230"/>
    <lineage>
        <taxon>Eukaryota</taxon>
        <taxon>Metazoa</taxon>
        <taxon>Ecdysozoa</taxon>
        <taxon>Arthropoda</taxon>
        <taxon>Hexapoda</taxon>
        <taxon>Insecta</taxon>
        <taxon>Pterygota</taxon>
        <taxon>Neoptera</taxon>
        <taxon>Endopterygota</taxon>
        <taxon>Diptera</taxon>
        <taxon>Brachycera</taxon>
        <taxon>Muscomorpha</taxon>
        <taxon>Ephydroidea</taxon>
        <taxon>Drosophilidae</taxon>
        <taxon>Drosophila</taxon>
    </lineage>
</organism>
<proteinExistence type="predicted"/>
<dbReference type="KEGG" id="dmo:Dmoj_GI26471"/>
<evidence type="ECO:0000256" key="1">
    <source>
        <dbReference type="SAM" id="Coils"/>
    </source>
</evidence>
<dbReference type="InterPro" id="IPR002181">
    <property type="entry name" value="Fibrinogen_a/b/g_C_dom"/>
</dbReference>
<dbReference type="PANTHER" id="PTHR19143">
    <property type="entry name" value="FIBRINOGEN/TENASCIN/ANGIOPOEITIN"/>
    <property type="match status" value="1"/>
</dbReference>
<accession>A0A0Q9XLF6</accession>
<keyword evidence="2" id="KW-0732">Signal</keyword>
<evidence type="ECO:0000313" key="5">
    <source>
        <dbReference type="Proteomes" id="UP000009192"/>
    </source>
</evidence>
<dbReference type="Pfam" id="PF00147">
    <property type="entry name" value="Fibrinogen_C"/>
    <property type="match status" value="1"/>
</dbReference>
<dbReference type="SMART" id="SM00186">
    <property type="entry name" value="FBG"/>
    <property type="match status" value="1"/>
</dbReference>
<feature type="signal peptide" evidence="2">
    <location>
        <begin position="1"/>
        <end position="20"/>
    </location>
</feature>
<evidence type="ECO:0000259" key="3">
    <source>
        <dbReference type="SMART" id="SM00186"/>
    </source>
</evidence>
<dbReference type="InterPro" id="IPR014716">
    <property type="entry name" value="Fibrinogen_a/b/g_C_1"/>
</dbReference>
<feature type="domain" description="Fibrinogen C-terminal" evidence="3">
    <location>
        <begin position="195"/>
        <end position="358"/>
    </location>
</feature>
<dbReference type="Gene3D" id="3.90.215.10">
    <property type="entry name" value="Gamma Fibrinogen, chain A, domain 1"/>
    <property type="match status" value="1"/>
</dbReference>
<feature type="chain" id="PRO_5006388048" description="Fibrinogen C-terminal domain-containing protein" evidence="2">
    <location>
        <begin position="21"/>
        <end position="363"/>
    </location>
</feature>
<name>A0A0Q9XLF6_DROMO</name>
<dbReference type="EMBL" id="CH933808">
    <property type="protein sequence ID" value="KRG05265.1"/>
    <property type="molecule type" value="Genomic_DNA"/>
</dbReference>
<dbReference type="GO" id="GO:0005615">
    <property type="term" value="C:extracellular space"/>
    <property type="evidence" value="ECO:0007669"/>
    <property type="project" value="TreeGrafter"/>
</dbReference>
<sequence length="363" mass="42329">MKRCAKVFAIVIALSAATLASKSVDEHQLDKKLSSTFCDEHIEYFEEKLALKTKEVDELQRKVDKIKQKEDNVFDLDALKEDIKTCQKELREVESNVEKYEDQYLKKKVELADAESELIAIRKENLLNVSKLNKPYLECTEQLKLLKYQQFRVNQYFEHHKKRELVILDNIEECERTTMKFEEDFAIYVEMVAMSMHLELLGVERRSQELTCDAKRFAERWITFSSMEGSGRKFNVDVNALAEVARHTARKASELYVNLVDSNGIIFYARYNNFKIANETEDFKLLSLGHYTGTAGDGMRIFEGKRFSTKDSGPRKECAEQNNANWWYGECNPRFNEWLASDSIAYPLKKFSLRLLSPEKPIL</sequence>
<dbReference type="AlphaFoldDB" id="A0A0Q9XLF6"/>
<reference evidence="4 5" key="1">
    <citation type="journal article" date="2007" name="Nature">
        <title>Evolution of genes and genomes on the Drosophila phylogeny.</title>
        <authorList>
            <consortium name="Drosophila 12 Genomes Consortium"/>
            <person name="Clark A.G."/>
            <person name="Eisen M.B."/>
            <person name="Smith D.R."/>
            <person name="Bergman C.M."/>
            <person name="Oliver B."/>
            <person name="Markow T.A."/>
            <person name="Kaufman T.C."/>
            <person name="Kellis M."/>
            <person name="Gelbart W."/>
            <person name="Iyer V.N."/>
            <person name="Pollard D.A."/>
            <person name="Sackton T.B."/>
            <person name="Larracuente A.M."/>
            <person name="Singh N.D."/>
            <person name="Abad J.P."/>
            <person name="Abt D.N."/>
            <person name="Adryan B."/>
            <person name="Aguade M."/>
            <person name="Akashi H."/>
            <person name="Anderson W.W."/>
            <person name="Aquadro C.F."/>
            <person name="Ardell D.H."/>
            <person name="Arguello R."/>
            <person name="Artieri C.G."/>
            <person name="Barbash D.A."/>
            <person name="Barker D."/>
            <person name="Barsanti P."/>
            <person name="Batterham P."/>
            <person name="Batzoglou S."/>
            <person name="Begun D."/>
            <person name="Bhutkar A."/>
            <person name="Blanco E."/>
            <person name="Bosak S.A."/>
            <person name="Bradley R.K."/>
            <person name="Brand A.D."/>
            <person name="Brent M.R."/>
            <person name="Brooks A.N."/>
            <person name="Brown R.H."/>
            <person name="Butlin R.K."/>
            <person name="Caggese C."/>
            <person name="Calvi B.R."/>
            <person name="Bernardo de Carvalho A."/>
            <person name="Caspi A."/>
            <person name="Castrezana S."/>
            <person name="Celniker S.E."/>
            <person name="Chang J.L."/>
            <person name="Chapple C."/>
            <person name="Chatterji S."/>
            <person name="Chinwalla A."/>
            <person name="Civetta A."/>
            <person name="Clifton S.W."/>
            <person name="Comeron J.M."/>
            <person name="Costello J.C."/>
            <person name="Coyne J.A."/>
            <person name="Daub J."/>
            <person name="David R.G."/>
            <person name="Delcher A.L."/>
            <person name="Delehaunty K."/>
            <person name="Do C.B."/>
            <person name="Ebling H."/>
            <person name="Edwards K."/>
            <person name="Eickbush T."/>
            <person name="Evans J.D."/>
            <person name="Filipski A."/>
            <person name="Findeiss S."/>
            <person name="Freyhult E."/>
            <person name="Fulton L."/>
            <person name="Fulton R."/>
            <person name="Garcia A.C."/>
            <person name="Gardiner A."/>
            <person name="Garfield D.A."/>
            <person name="Garvin B.E."/>
            <person name="Gibson G."/>
            <person name="Gilbert D."/>
            <person name="Gnerre S."/>
            <person name="Godfrey J."/>
            <person name="Good R."/>
            <person name="Gotea V."/>
            <person name="Gravely B."/>
            <person name="Greenberg A.J."/>
            <person name="Griffiths-Jones S."/>
            <person name="Gross S."/>
            <person name="Guigo R."/>
            <person name="Gustafson E.A."/>
            <person name="Haerty W."/>
            <person name="Hahn M.W."/>
            <person name="Halligan D.L."/>
            <person name="Halpern A.L."/>
            <person name="Halter G.M."/>
            <person name="Han M.V."/>
            <person name="Heger A."/>
            <person name="Hillier L."/>
            <person name="Hinrichs A.S."/>
            <person name="Holmes I."/>
            <person name="Hoskins R.A."/>
            <person name="Hubisz M.J."/>
            <person name="Hultmark D."/>
            <person name="Huntley M.A."/>
            <person name="Jaffe D.B."/>
            <person name="Jagadeeshan S."/>
            <person name="Jeck W.R."/>
            <person name="Johnson J."/>
            <person name="Jones C.D."/>
            <person name="Jordan W.C."/>
            <person name="Karpen G.H."/>
            <person name="Kataoka E."/>
            <person name="Keightley P.D."/>
            <person name="Kheradpour P."/>
            <person name="Kirkness E.F."/>
            <person name="Koerich L.B."/>
            <person name="Kristiansen K."/>
            <person name="Kudrna D."/>
            <person name="Kulathinal R.J."/>
            <person name="Kumar S."/>
            <person name="Kwok R."/>
            <person name="Lander E."/>
            <person name="Langley C.H."/>
            <person name="Lapoint R."/>
            <person name="Lazzaro B.P."/>
            <person name="Lee S.J."/>
            <person name="Levesque L."/>
            <person name="Li R."/>
            <person name="Lin C.F."/>
            <person name="Lin M.F."/>
            <person name="Lindblad-Toh K."/>
            <person name="Llopart A."/>
            <person name="Long M."/>
            <person name="Low L."/>
            <person name="Lozovsky E."/>
            <person name="Lu J."/>
            <person name="Luo M."/>
            <person name="Machado C.A."/>
            <person name="Makalowski W."/>
            <person name="Marzo M."/>
            <person name="Matsuda M."/>
            <person name="Matzkin L."/>
            <person name="McAllister B."/>
            <person name="McBride C.S."/>
            <person name="McKernan B."/>
            <person name="McKernan K."/>
            <person name="Mendez-Lago M."/>
            <person name="Minx P."/>
            <person name="Mollenhauer M.U."/>
            <person name="Montooth K."/>
            <person name="Mount S.M."/>
            <person name="Mu X."/>
            <person name="Myers E."/>
            <person name="Negre B."/>
            <person name="Newfeld S."/>
            <person name="Nielsen R."/>
            <person name="Noor M.A."/>
            <person name="O'Grady P."/>
            <person name="Pachter L."/>
            <person name="Papaceit M."/>
            <person name="Parisi M.J."/>
            <person name="Parisi M."/>
            <person name="Parts L."/>
            <person name="Pedersen J.S."/>
            <person name="Pesole G."/>
            <person name="Phillippy A.M."/>
            <person name="Ponting C.P."/>
            <person name="Pop M."/>
            <person name="Porcelli D."/>
            <person name="Powell J.R."/>
            <person name="Prohaska S."/>
            <person name="Pruitt K."/>
            <person name="Puig M."/>
            <person name="Quesneville H."/>
            <person name="Ram K.R."/>
            <person name="Rand D."/>
            <person name="Rasmussen M.D."/>
            <person name="Reed L.K."/>
            <person name="Reenan R."/>
            <person name="Reily A."/>
            <person name="Remington K.A."/>
            <person name="Rieger T.T."/>
            <person name="Ritchie M.G."/>
            <person name="Robin C."/>
            <person name="Rogers Y.H."/>
            <person name="Rohde C."/>
            <person name="Rozas J."/>
            <person name="Rubenfield M.J."/>
            <person name="Ruiz A."/>
            <person name="Russo S."/>
            <person name="Salzberg S.L."/>
            <person name="Sanchez-Gracia A."/>
            <person name="Saranga D.J."/>
            <person name="Sato H."/>
            <person name="Schaeffer S.W."/>
            <person name="Schatz M.C."/>
            <person name="Schlenke T."/>
            <person name="Schwartz R."/>
            <person name="Segarra C."/>
            <person name="Singh R.S."/>
            <person name="Sirot L."/>
            <person name="Sirota M."/>
            <person name="Sisneros N.B."/>
            <person name="Smith C.D."/>
            <person name="Smith T.F."/>
            <person name="Spieth J."/>
            <person name="Stage D.E."/>
            <person name="Stark A."/>
            <person name="Stephan W."/>
            <person name="Strausberg R.L."/>
            <person name="Strempel S."/>
            <person name="Sturgill D."/>
            <person name="Sutton G."/>
            <person name="Sutton G.G."/>
            <person name="Tao W."/>
            <person name="Teichmann S."/>
            <person name="Tobari Y.N."/>
            <person name="Tomimura Y."/>
            <person name="Tsolas J.M."/>
            <person name="Valente V.L."/>
            <person name="Venter E."/>
            <person name="Venter J.C."/>
            <person name="Vicario S."/>
            <person name="Vieira F.G."/>
            <person name="Vilella A.J."/>
            <person name="Villasante A."/>
            <person name="Walenz B."/>
            <person name="Wang J."/>
            <person name="Wasserman M."/>
            <person name="Watts T."/>
            <person name="Wilson D."/>
            <person name="Wilson R.K."/>
            <person name="Wing R.A."/>
            <person name="Wolfner M.F."/>
            <person name="Wong A."/>
            <person name="Wong G.K."/>
            <person name="Wu C.I."/>
            <person name="Wu G."/>
            <person name="Yamamoto D."/>
            <person name="Yang H.P."/>
            <person name="Yang S.P."/>
            <person name="Yorke J.A."/>
            <person name="Yoshida K."/>
            <person name="Zdobnov E."/>
            <person name="Zhang P."/>
            <person name="Zhang Y."/>
            <person name="Zimin A.V."/>
            <person name="Baldwin J."/>
            <person name="Abdouelleil A."/>
            <person name="Abdulkadir J."/>
            <person name="Abebe A."/>
            <person name="Abera B."/>
            <person name="Abreu J."/>
            <person name="Acer S.C."/>
            <person name="Aftuck L."/>
            <person name="Alexander A."/>
            <person name="An P."/>
            <person name="Anderson E."/>
            <person name="Anderson S."/>
            <person name="Arachi H."/>
            <person name="Azer M."/>
            <person name="Bachantsang P."/>
            <person name="Barry A."/>
            <person name="Bayul T."/>
            <person name="Berlin A."/>
            <person name="Bessette D."/>
            <person name="Bloom T."/>
            <person name="Blye J."/>
            <person name="Boguslavskiy L."/>
            <person name="Bonnet C."/>
            <person name="Boukhgalter B."/>
            <person name="Bourzgui I."/>
            <person name="Brown A."/>
            <person name="Cahill P."/>
            <person name="Channer S."/>
            <person name="Cheshatsang Y."/>
            <person name="Chuda L."/>
            <person name="Citroen M."/>
            <person name="Collymore A."/>
            <person name="Cooke P."/>
            <person name="Costello M."/>
            <person name="D'Aco K."/>
            <person name="Daza R."/>
            <person name="De Haan G."/>
            <person name="DeGray S."/>
            <person name="DeMaso C."/>
            <person name="Dhargay N."/>
            <person name="Dooley K."/>
            <person name="Dooley E."/>
            <person name="Doricent M."/>
            <person name="Dorje P."/>
            <person name="Dorjee K."/>
            <person name="Dupes A."/>
            <person name="Elong R."/>
            <person name="Falk J."/>
            <person name="Farina A."/>
            <person name="Faro S."/>
            <person name="Ferguson D."/>
            <person name="Fisher S."/>
            <person name="Foley C.D."/>
            <person name="Franke A."/>
            <person name="Friedrich D."/>
            <person name="Gadbois L."/>
            <person name="Gearin G."/>
            <person name="Gearin C.R."/>
            <person name="Giannoukos G."/>
            <person name="Goode T."/>
            <person name="Graham J."/>
            <person name="Grandbois E."/>
            <person name="Grewal S."/>
            <person name="Gyaltsen K."/>
            <person name="Hafez N."/>
            <person name="Hagos B."/>
            <person name="Hall J."/>
            <person name="Henson C."/>
            <person name="Hollinger A."/>
            <person name="Honan T."/>
            <person name="Huard M.D."/>
            <person name="Hughes L."/>
            <person name="Hurhula B."/>
            <person name="Husby M.E."/>
            <person name="Kamat A."/>
            <person name="Kanga B."/>
            <person name="Kashin S."/>
            <person name="Khazanovich D."/>
            <person name="Kisner P."/>
            <person name="Lance K."/>
            <person name="Lara M."/>
            <person name="Lee W."/>
            <person name="Lennon N."/>
            <person name="Letendre F."/>
            <person name="LeVine R."/>
            <person name="Lipovsky A."/>
            <person name="Liu X."/>
            <person name="Liu J."/>
            <person name="Liu S."/>
            <person name="Lokyitsang T."/>
            <person name="Lokyitsang Y."/>
            <person name="Lubonja R."/>
            <person name="Lui A."/>
            <person name="MacDonald P."/>
            <person name="Magnisalis V."/>
            <person name="Maru K."/>
            <person name="Matthews C."/>
            <person name="McCusker W."/>
            <person name="McDonough S."/>
            <person name="Mehta T."/>
            <person name="Meldrim J."/>
            <person name="Meneus L."/>
            <person name="Mihai O."/>
            <person name="Mihalev A."/>
            <person name="Mihova T."/>
            <person name="Mittelman R."/>
            <person name="Mlenga V."/>
            <person name="Montmayeur A."/>
            <person name="Mulrain L."/>
            <person name="Navidi A."/>
            <person name="Naylor J."/>
            <person name="Negash T."/>
            <person name="Nguyen T."/>
            <person name="Nguyen N."/>
            <person name="Nicol R."/>
            <person name="Norbu C."/>
            <person name="Norbu N."/>
            <person name="Novod N."/>
            <person name="O'Neill B."/>
            <person name="Osman S."/>
            <person name="Markiewicz E."/>
            <person name="Oyono O.L."/>
            <person name="Patti C."/>
            <person name="Phunkhang P."/>
            <person name="Pierre F."/>
            <person name="Priest M."/>
            <person name="Raghuraman S."/>
            <person name="Rege F."/>
            <person name="Reyes R."/>
            <person name="Rise C."/>
            <person name="Rogov P."/>
            <person name="Ross K."/>
            <person name="Ryan E."/>
            <person name="Settipalli S."/>
            <person name="Shea T."/>
            <person name="Sherpa N."/>
            <person name="Shi L."/>
            <person name="Shih D."/>
            <person name="Sparrow T."/>
            <person name="Spaulding J."/>
            <person name="Stalker J."/>
            <person name="Stange-Thomann N."/>
            <person name="Stavropoulos S."/>
            <person name="Stone C."/>
            <person name="Strader C."/>
            <person name="Tesfaye S."/>
            <person name="Thomson T."/>
            <person name="Thoulutsang Y."/>
            <person name="Thoulutsang D."/>
            <person name="Topham K."/>
            <person name="Topping I."/>
            <person name="Tsamla T."/>
            <person name="Vassiliev H."/>
            <person name="Vo A."/>
            <person name="Wangchuk T."/>
            <person name="Wangdi T."/>
            <person name="Weiand M."/>
            <person name="Wilkinson J."/>
            <person name="Wilson A."/>
            <person name="Yadav S."/>
            <person name="Young G."/>
            <person name="Yu Q."/>
            <person name="Zembek L."/>
            <person name="Zhong D."/>
            <person name="Zimmer A."/>
            <person name="Zwirko Z."/>
            <person name="Jaffe D.B."/>
            <person name="Alvarez P."/>
            <person name="Brockman W."/>
            <person name="Butler J."/>
            <person name="Chin C."/>
            <person name="Gnerre S."/>
            <person name="Grabherr M."/>
            <person name="Kleber M."/>
            <person name="Mauceli E."/>
            <person name="MacCallum I."/>
        </authorList>
    </citation>
    <scope>NUCLEOTIDE SEQUENCE [LARGE SCALE GENOMIC DNA]</scope>
    <source>
        <strain evidence="5">Tucson 15081-1352.22</strain>
    </source>
</reference>
<evidence type="ECO:0000256" key="2">
    <source>
        <dbReference type="SAM" id="SignalP"/>
    </source>
</evidence>
<protein>
    <recommendedName>
        <fullName evidence="3">Fibrinogen C-terminal domain-containing protein</fullName>
    </recommendedName>
</protein>
<dbReference type="SUPFAM" id="SSF56496">
    <property type="entry name" value="Fibrinogen C-terminal domain-like"/>
    <property type="match status" value="1"/>
</dbReference>
<gene>
    <name evidence="4" type="primary">Dmoj\GI26471</name>
    <name evidence="4" type="ORF">Dmoj_GI26471</name>
</gene>
<dbReference type="InterPro" id="IPR050373">
    <property type="entry name" value="Fibrinogen_C-term_domain"/>
</dbReference>
<feature type="coiled-coil region" evidence="1">
    <location>
        <begin position="42"/>
        <end position="117"/>
    </location>
</feature>
<dbReference type="OrthoDB" id="6145874at2759"/>
<keyword evidence="1" id="KW-0175">Coiled coil</keyword>
<dbReference type="InParanoid" id="A0A0Q9XLF6"/>